<keyword evidence="3" id="KW-1185">Reference proteome</keyword>
<reference evidence="2 3" key="1">
    <citation type="submission" date="2016-07" db="EMBL/GenBank/DDBJ databases">
        <title>Draft genome of the white-rot fungus Obba rivulosa 3A-2.</title>
        <authorList>
            <consortium name="DOE Joint Genome Institute"/>
            <person name="Miettinen O."/>
            <person name="Riley R."/>
            <person name="Acob R."/>
            <person name="Barry K."/>
            <person name="Cullen D."/>
            <person name="De Vries R."/>
            <person name="Hainaut M."/>
            <person name="Hatakka A."/>
            <person name="Henrissat B."/>
            <person name="Hilden K."/>
            <person name="Kuo R."/>
            <person name="Labutti K."/>
            <person name="Lipzen A."/>
            <person name="Makela M.R."/>
            <person name="Sandor L."/>
            <person name="Spatafora J.W."/>
            <person name="Grigoriev I.V."/>
            <person name="Hibbett D.S."/>
        </authorList>
    </citation>
    <scope>NUCLEOTIDE SEQUENCE [LARGE SCALE GENOMIC DNA]</scope>
    <source>
        <strain evidence="2 3">3A-2</strain>
    </source>
</reference>
<name>A0A8E2AXD5_9APHY</name>
<dbReference type="EMBL" id="KV722375">
    <property type="protein sequence ID" value="OCH92063.1"/>
    <property type="molecule type" value="Genomic_DNA"/>
</dbReference>
<keyword evidence="1" id="KW-0472">Membrane</keyword>
<evidence type="ECO:0000313" key="3">
    <source>
        <dbReference type="Proteomes" id="UP000250043"/>
    </source>
</evidence>
<keyword evidence="1" id="KW-0812">Transmembrane</keyword>
<evidence type="ECO:0000256" key="1">
    <source>
        <dbReference type="SAM" id="Phobius"/>
    </source>
</evidence>
<dbReference type="AlphaFoldDB" id="A0A8E2AXD5"/>
<dbReference type="Proteomes" id="UP000250043">
    <property type="component" value="Unassembled WGS sequence"/>
</dbReference>
<keyword evidence="1" id="KW-1133">Transmembrane helix</keyword>
<evidence type="ECO:0000313" key="2">
    <source>
        <dbReference type="EMBL" id="OCH92063.1"/>
    </source>
</evidence>
<accession>A0A8E2AXD5</accession>
<protein>
    <submittedName>
        <fullName evidence="2">Uncharacterized protein</fullName>
    </submittedName>
</protein>
<feature type="transmembrane region" description="Helical" evidence="1">
    <location>
        <begin position="21"/>
        <end position="40"/>
    </location>
</feature>
<organism evidence="2 3">
    <name type="scientific">Obba rivulosa</name>
    <dbReference type="NCBI Taxonomy" id="1052685"/>
    <lineage>
        <taxon>Eukaryota</taxon>
        <taxon>Fungi</taxon>
        <taxon>Dikarya</taxon>
        <taxon>Basidiomycota</taxon>
        <taxon>Agaricomycotina</taxon>
        <taxon>Agaricomycetes</taxon>
        <taxon>Polyporales</taxon>
        <taxon>Gelatoporiaceae</taxon>
        <taxon>Obba</taxon>
    </lineage>
</organism>
<gene>
    <name evidence="2" type="ORF">OBBRIDRAFT_791692</name>
</gene>
<sequence length="66" mass="7141">MRAFAVYEHPSFEKPSRRDNLMCGLMSAVAVIVSGVAVLRLRAGGFPAQLLAFGCVCFMLSKGFSQ</sequence>
<proteinExistence type="predicted"/>